<evidence type="ECO:0000256" key="1">
    <source>
        <dbReference type="SAM" id="MobiDB-lite"/>
    </source>
</evidence>
<name>A0AAW0MIS2_9GOBI</name>
<feature type="non-terminal residue" evidence="2">
    <location>
        <position position="1"/>
    </location>
</feature>
<dbReference type="GO" id="GO:0030182">
    <property type="term" value="P:neuron differentiation"/>
    <property type="evidence" value="ECO:0007669"/>
    <property type="project" value="TreeGrafter"/>
</dbReference>
<dbReference type="PANTHER" id="PTHR14131:SF6">
    <property type="entry name" value="ANOSMIN-1-RELATED"/>
    <property type="match status" value="1"/>
</dbReference>
<feature type="region of interest" description="Disordered" evidence="1">
    <location>
        <begin position="186"/>
        <end position="209"/>
    </location>
</feature>
<dbReference type="AlphaFoldDB" id="A0AAW0MIS2"/>
<accession>A0AAW0MIS2</accession>
<dbReference type="InterPro" id="IPR042447">
    <property type="entry name" value="Anosmin-1"/>
</dbReference>
<dbReference type="PANTHER" id="PTHR14131">
    <property type="entry name" value="ANOSMIN"/>
    <property type="match status" value="1"/>
</dbReference>
<reference evidence="3" key="1">
    <citation type="submission" date="2024-04" db="EMBL/GenBank/DDBJ databases">
        <title>Salinicola lusitanus LLJ914,a marine bacterium isolated from the Okinawa Trough.</title>
        <authorList>
            <person name="Li J."/>
        </authorList>
    </citation>
    <scope>NUCLEOTIDE SEQUENCE [LARGE SCALE GENOMIC DNA]</scope>
</reference>
<feature type="compositionally biased region" description="Polar residues" evidence="1">
    <location>
        <begin position="191"/>
        <end position="201"/>
    </location>
</feature>
<proteinExistence type="predicted"/>
<protein>
    <submittedName>
        <fullName evidence="2">Uncharacterized protein</fullName>
    </submittedName>
</protein>
<comment type="caution">
    <text evidence="2">The sequence shown here is derived from an EMBL/GenBank/DDBJ whole genome shotgun (WGS) entry which is preliminary data.</text>
</comment>
<keyword evidence="3" id="KW-1185">Reference proteome</keyword>
<dbReference type="GO" id="GO:0009986">
    <property type="term" value="C:cell surface"/>
    <property type="evidence" value="ECO:0007669"/>
    <property type="project" value="TreeGrafter"/>
</dbReference>
<organism evidence="2 3">
    <name type="scientific">Mugilogobius chulae</name>
    <name type="common">yellowstripe goby</name>
    <dbReference type="NCBI Taxonomy" id="88201"/>
    <lineage>
        <taxon>Eukaryota</taxon>
        <taxon>Metazoa</taxon>
        <taxon>Chordata</taxon>
        <taxon>Craniata</taxon>
        <taxon>Vertebrata</taxon>
        <taxon>Euteleostomi</taxon>
        <taxon>Actinopterygii</taxon>
        <taxon>Neopterygii</taxon>
        <taxon>Teleostei</taxon>
        <taxon>Neoteleostei</taxon>
        <taxon>Acanthomorphata</taxon>
        <taxon>Gobiaria</taxon>
        <taxon>Gobiiformes</taxon>
        <taxon>Gobioidei</taxon>
        <taxon>Gobiidae</taxon>
        <taxon>Gobionellinae</taxon>
        <taxon>Mugilogobius</taxon>
    </lineage>
</organism>
<dbReference type="Proteomes" id="UP001460270">
    <property type="component" value="Unassembled WGS sequence"/>
</dbReference>
<sequence length="209" mass="23744">GSPSAALRRSLLLRRCSRGIEGWPSLSLSSLRQNRTYSVEVQAVSFWRQNLLKSKKSTVHFSTHHTPAVRSSQPESFLNVGTPFYQDGQLRVHLYWKKDSTAEFYKIQWNPELCSHNKTKHTEKTVTEDSFVSLSGLLFSCKYRVVLQKVPGKTSSKSESWSGSKSEFETRTFMTPSCSAVQAKSAKRINCTEQTGPSLKKQQPIRDKH</sequence>
<gene>
    <name evidence="2" type="ORF">WMY93_033128</name>
</gene>
<evidence type="ECO:0000313" key="3">
    <source>
        <dbReference type="Proteomes" id="UP001460270"/>
    </source>
</evidence>
<dbReference type="EMBL" id="JBBPFD010000128">
    <property type="protein sequence ID" value="KAK7880209.1"/>
    <property type="molecule type" value="Genomic_DNA"/>
</dbReference>
<evidence type="ECO:0000313" key="2">
    <source>
        <dbReference type="EMBL" id="KAK7880209.1"/>
    </source>
</evidence>